<evidence type="ECO:0000313" key="12">
    <source>
        <dbReference type="Proteomes" id="UP000184600"/>
    </source>
</evidence>
<keyword evidence="6 11" id="KW-0067">ATP-binding</keyword>
<evidence type="ECO:0000256" key="6">
    <source>
        <dbReference type="ARBA" id="ARBA00022840"/>
    </source>
</evidence>
<dbReference type="InterPro" id="IPR003439">
    <property type="entry name" value="ABC_transporter-like_ATP-bd"/>
</dbReference>
<evidence type="ECO:0000256" key="8">
    <source>
        <dbReference type="ARBA" id="ARBA00038852"/>
    </source>
</evidence>
<feature type="domain" description="ABC transporter" evidence="10">
    <location>
        <begin position="297"/>
        <end position="578"/>
    </location>
</feature>
<dbReference type="SMART" id="SM00382">
    <property type="entry name" value="AAA"/>
    <property type="match status" value="2"/>
</dbReference>
<evidence type="ECO:0000256" key="3">
    <source>
        <dbReference type="ARBA" id="ARBA00022448"/>
    </source>
</evidence>
<feature type="domain" description="ABC transporter" evidence="10">
    <location>
        <begin position="11"/>
        <end position="276"/>
    </location>
</feature>
<comment type="catalytic activity">
    <reaction evidence="9">
        <text>a dipeptide(out) + ATP + H2O = a dipeptide(in) + ADP + phosphate + H(+)</text>
        <dbReference type="Rhea" id="RHEA:23120"/>
        <dbReference type="ChEBI" id="CHEBI:15377"/>
        <dbReference type="ChEBI" id="CHEBI:15378"/>
        <dbReference type="ChEBI" id="CHEBI:30616"/>
        <dbReference type="ChEBI" id="CHEBI:43474"/>
        <dbReference type="ChEBI" id="CHEBI:90799"/>
        <dbReference type="ChEBI" id="CHEBI:456216"/>
        <dbReference type="EC" id="7.4.2.9"/>
    </reaction>
</comment>
<dbReference type="InterPro" id="IPR017871">
    <property type="entry name" value="ABC_transporter-like_CS"/>
</dbReference>
<proteinExistence type="inferred from homology"/>
<protein>
    <recommendedName>
        <fullName evidence="8">ABC-type dipeptide transporter</fullName>
        <ecNumber evidence="8">7.4.2.9</ecNumber>
    </recommendedName>
</protein>
<dbReference type="InterPro" id="IPR013563">
    <property type="entry name" value="Oligopep_ABC_C"/>
</dbReference>
<name>A0A1M7Z347_9VIBR</name>
<evidence type="ECO:0000256" key="4">
    <source>
        <dbReference type="ARBA" id="ARBA00022475"/>
    </source>
</evidence>
<comment type="subcellular location">
    <subcellularLocation>
        <location evidence="1">Cell inner membrane</location>
        <topology evidence="1">Peripheral membrane protein</topology>
    </subcellularLocation>
</comment>
<dbReference type="PANTHER" id="PTHR43297:SF2">
    <property type="entry name" value="DIPEPTIDE TRANSPORT ATP-BINDING PROTEIN DPPD"/>
    <property type="match status" value="1"/>
</dbReference>
<dbReference type="InterPro" id="IPR027417">
    <property type="entry name" value="P-loop_NTPase"/>
</dbReference>
<dbReference type="EMBL" id="FRFG01000108">
    <property type="protein sequence ID" value="SHO59254.1"/>
    <property type="molecule type" value="Genomic_DNA"/>
</dbReference>
<dbReference type="AlphaFoldDB" id="A0A1M7Z347"/>
<evidence type="ECO:0000256" key="9">
    <source>
        <dbReference type="ARBA" id="ARBA00047356"/>
    </source>
</evidence>
<evidence type="ECO:0000256" key="7">
    <source>
        <dbReference type="ARBA" id="ARBA00023136"/>
    </source>
</evidence>
<keyword evidence="3" id="KW-0813">Transport</keyword>
<evidence type="ECO:0000256" key="1">
    <source>
        <dbReference type="ARBA" id="ARBA00004417"/>
    </source>
</evidence>
<dbReference type="InterPro" id="IPR050388">
    <property type="entry name" value="ABC_Ni/Peptide_Import"/>
</dbReference>
<dbReference type="STRING" id="1117707.VQ7734_05034"/>
<dbReference type="GO" id="GO:0005524">
    <property type="term" value="F:ATP binding"/>
    <property type="evidence" value="ECO:0007669"/>
    <property type="project" value="UniProtKB-KW"/>
</dbReference>
<dbReference type="Proteomes" id="UP000184600">
    <property type="component" value="Unassembled WGS sequence"/>
</dbReference>
<accession>A0A1M7Z347</accession>
<dbReference type="InterPro" id="IPR003593">
    <property type="entry name" value="AAA+_ATPase"/>
</dbReference>
<dbReference type="RefSeq" id="WP_073586660.1">
    <property type="nucleotide sequence ID" value="NZ_AP024898.1"/>
</dbReference>
<keyword evidence="11" id="KW-0378">Hydrolase</keyword>
<dbReference type="GO" id="GO:0005886">
    <property type="term" value="C:plasma membrane"/>
    <property type="evidence" value="ECO:0007669"/>
    <property type="project" value="UniProtKB-SubCell"/>
</dbReference>
<keyword evidence="4" id="KW-1003">Cell membrane</keyword>
<evidence type="ECO:0000256" key="5">
    <source>
        <dbReference type="ARBA" id="ARBA00022741"/>
    </source>
</evidence>
<reference evidence="12" key="1">
    <citation type="submission" date="2016-12" db="EMBL/GenBank/DDBJ databases">
        <authorList>
            <person name="Rodrigo-Torres L."/>
            <person name="Arahal R.D."/>
            <person name="Lucena T."/>
        </authorList>
    </citation>
    <scope>NUCLEOTIDE SEQUENCE [LARGE SCALE GENOMIC DNA]</scope>
</reference>
<dbReference type="GO" id="GO:0015833">
    <property type="term" value="P:peptide transport"/>
    <property type="evidence" value="ECO:0007669"/>
    <property type="project" value="InterPro"/>
</dbReference>
<comment type="similarity">
    <text evidence="2">Belongs to the ABC transporter superfamily.</text>
</comment>
<evidence type="ECO:0000256" key="2">
    <source>
        <dbReference type="ARBA" id="ARBA00005417"/>
    </source>
</evidence>
<evidence type="ECO:0000313" key="11">
    <source>
        <dbReference type="EMBL" id="SHO59254.1"/>
    </source>
</evidence>
<dbReference type="PANTHER" id="PTHR43297">
    <property type="entry name" value="OLIGOPEPTIDE TRANSPORT ATP-BINDING PROTEIN APPD"/>
    <property type="match status" value="1"/>
</dbReference>
<keyword evidence="7" id="KW-0472">Membrane</keyword>
<dbReference type="PROSITE" id="PS00211">
    <property type="entry name" value="ABC_TRANSPORTER_1"/>
    <property type="match status" value="2"/>
</dbReference>
<evidence type="ECO:0000259" key="10">
    <source>
        <dbReference type="PROSITE" id="PS50893"/>
    </source>
</evidence>
<organism evidence="11 12">
    <name type="scientific">Vibrio quintilis</name>
    <dbReference type="NCBI Taxonomy" id="1117707"/>
    <lineage>
        <taxon>Bacteria</taxon>
        <taxon>Pseudomonadati</taxon>
        <taxon>Pseudomonadota</taxon>
        <taxon>Gammaproteobacteria</taxon>
        <taxon>Vibrionales</taxon>
        <taxon>Vibrionaceae</taxon>
        <taxon>Vibrio</taxon>
    </lineage>
</organism>
<dbReference type="PROSITE" id="PS50893">
    <property type="entry name" value="ABC_TRANSPORTER_2"/>
    <property type="match status" value="2"/>
</dbReference>
<gene>
    <name evidence="11" type="primary">gsiA_8</name>
    <name evidence="11" type="ORF">VQ7734_05034</name>
</gene>
<sequence length="606" mass="66683">MSRLNTPLLDIRDLSVNFRTDEGLVNAVSGVSLRIQPGQVMGLVGESGSGKSVTAKTIMRLNPGNAIIDPQSHITLHHQHITHHQPAPHYQQDNINVLKLRGSALKLVRGGMVSMIFQEPMASFAPAIRISQQIIQTMQIHLGYSPEQARKKGIELFERVGIPDPARRFEQYVFELSGGMRQRAMIAMALSTNPRLLIADEPTTALDVTIQAQVLELMNELREQLGMAMLFITHDLGVISKIADDVTVMQQGQIVEAGKADRVLYTPQHAYTRRLIDALPHPENLPEPDIICPEPLVRIRDLSVTYPQSDTRRKQSQFTAVNQVSLDLPAGQITGLVGESGSGKTSLGKALLAAAPVSSGKIEYLSAGTAQQPAGTPLLTLSGETLSARKLSASNLFRRASSNHKPFNRKSLSKIAQLVFQDPYSSLNPGMTVRDIIAEPLEAMKLTRSREETDQRVIDIAQRCHLEVKHLRRFPHAFSGGQRQRISIARALVARPQFLIADESVAALDVSIQAEILTLLKTLRAELGLTILFISHDLSVIANLCDQVCVMKQGQLIEQGHVKQIFTCPQHSYTRQLIAAIPLLEKTAKIAHDLPGNEAIIPRKEA</sequence>
<dbReference type="GO" id="GO:0055085">
    <property type="term" value="P:transmembrane transport"/>
    <property type="evidence" value="ECO:0007669"/>
    <property type="project" value="UniProtKB-ARBA"/>
</dbReference>
<dbReference type="SUPFAM" id="SSF52540">
    <property type="entry name" value="P-loop containing nucleoside triphosphate hydrolases"/>
    <property type="match status" value="2"/>
</dbReference>
<dbReference type="CDD" id="cd03257">
    <property type="entry name" value="ABC_NikE_OppD_transporters"/>
    <property type="match status" value="2"/>
</dbReference>
<dbReference type="FunFam" id="3.40.50.300:FF:000016">
    <property type="entry name" value="Oligopeptide ABC transporter ATP-binding component"/>
    <property type="match status" value="1"/>
</dbReference>
<dbReference type="GO" id="GO:0016887">
    <property type="term" value="F:ATP hydrolysis activity"/>
    <property type="evidence" value="ECO:0007669"/>
    <property type="project" value="InterPro"/>
</dbReference>
<dbReference type="Pfam" id="PF08352">
    <property type="entry name" value="oligo_HPY"/>
    <property type="match status" value="2"/>
</dbReference>
<dbReference type="EC" id="7.4.2.9" evidence="8"/>
<keyword evidence="5" id="KW-0547">Nucleotide-binding</keyword>
<dbReference type="Pfam" id="PF00005">
    <property type="entry name" value="ABC_tran"/>
    <property type="match status" value="2"/>
</dbReference>
<keyword evidence="12" id="KW-1185">Reference proteome</keyword>
<dbReference type="OrthoDB" id="9784450at2"/>
<dbReference type="Gene3D" id="3.40.50.300">
    <property type="entry name" value="P-loop containing nucleotide triphosphate hydrolases"/>
    <property type="match status" value="2"/>
</dbReference>